<dbReference type="EC" id="6.1.1.19" evidence="2"/>
<protein>
    <recommendedName>
        <fullName evidence="2">arginine--tRNA ligase</fullName>
        <ecNumber evidence="2">6.1.1.19</ecNumber>
    </recommendedName>
</protein>
<evidence type="ECO:0000256" key="10">
    <source>
        <dbReference type="SAM" id="MobiDB-lite"/>
    </source>
</evidence>
<dbReference type="Gene3D" id="1.10.730.10">
    <property type="entry name" value="Isoleucyl-tRNA Synthetase, Domain 1"/>
    <property type="match status" value="1"/>
</dbReference>
<evidence type="ECO:0000256" key="9">
    <source>
        <dbReference type="RuleBase" id="RU363038"/>
    </source>
</evidence>
<sequence>MTSTKPATERSALMRSHHHGSTSKHNWQHRIALQLSELFNYTVSSDQICVSIGSPKHAKHGQFTLPLHRIQHLFTHEPWCSQTASENAQWIVTKISPSDCIEKTSAIGSFVNFVIPKSKYMESILQQIVQESQWYGFDTSSIGTDNNASSDANSPLVLITCELPMIPLLLDPNHFRGLVLATFLQRSCRIQGRDVQLVNTLNIWNAEFGYFALAVSKYGLPPSSQIDSLTRMNQIYLQIKQDALTDIDLEKKAQTYLLQLEQGEDEVTEVWQQLQAWMVDHYQLLFEKRLSIYFDCHICSNPGEDLEIVYNLLEKCDELIKAKDGEWTIDLESAGLGVPRLRDSMGVSTQLTREIAQIIKQERTLGGRNCIEYHFAGHHLTRHIQQAHHIISIMKCYADQQSEHRIHVDFGKVRYDTTTATNPSNFCLLECLDSLRQTMLDIMEENEGTEKYDAMMAQLGQLSITTRTKRMNDMYDGEINNNNNLITPVHKLAEQHADRLGLCTMMIHQLTQRRKKPMQLSSSSPPDVFGNSGVFLQYVHSRLCGIEQQLVKRELVSYSGGGTNQIDPPTTDTHGMGKLLYQQEAFDLIEWMTQFPRIIQQALVTTDPSTLVSYLFKLARMANQSLYGLRIKDVQEDLALARWTLFWAARQTLANGLVALGIEPVYRM</sequence>
<dbReference type="GO" id="GO:0005524">
    <property type="term" value="F:ATP binding"/>
    <property type="evidence" value="ECO:0007669"/>
    <property type="project" value="UniProtKB-KW"/>
</dbReference>
<dbReference type="SUPFAM" id="SSF52374">
    <property type="entry name" value="Nucleotidylyl transferase"/>
    <property type="match status" value="1"/>
</dbReference>
<gene>
    <name evidence="12" type="ORF">BCR42DRAFT_495512</name>
</gene>
<proteinExistence type="inferred from homology"/>
<organism evidence="12 13">
    <name type="scientific">Absidia repens</name>
    <dbReference type="NCBI Taxonomy" id="90262"/>
    <lineage>
        <taxon>Eukaryota</taxon>
        <taxon>Fungi</taxon>
        <taxon>Fungi incertae sedis</taxon>
        <taxon>Mucoromycota</taxon>
        <taxon>Mucoromycotina</taxon>
        <taxon>Mucoromycetes</taxon>
        <taxon>Mucorales</taxon>
        <taxon>Cunninghamellaceae</taxon>
        <taxon>Absidia</taxon>
    </lineage>
</organism>
<dbReference type="EMBL" id="MCGE01000031">
    <property type="protein sequence ID" value="ORZ08411.1"/>
    <property type="molecule type" value="Genomic_DNA"/>
</dbReference>
<evidence type="ECO:0000256" key="1">
    <source>
        <dbReference type="ARBA" id="ARBA00005594"/>
    </source>
</evidence>
<name>A0A1X2I3L0_9FUNG</name>
<dbReference type="InterPro" id="IPR014729">
    <property type="entry name" value="Rossmann-like_a/b/a_fold"/>
</dbReference>
<comment type="similarity">
    <text evidence="1 9">Belongs to the class-I aminoacyl-tRNA synthetase family.</text>
</comment>
<dbReference type="OrthoDB" id="68056at2759"/>
<feature type="region of interest" description="Disordered" evidence="10">
    <location>
        <begin position="1"/>
        <end position="25"/>
    </location>
</feature>
<dbReference type="InterPro" id="IPR036695">
    <property type="entry name" value="Arg-tRNA-synth_N_sf"/>
</dbReference>
<evidence type="ECO:0000313" key="13">
    <source>
        <dbReference type="Proteomes" id="UP000193560"/>
    </source>
</evidence>
<evidence type="ECO:0000256" key="8">
    <source>
        <dbReference type="ARBA" id="ARBA00049339"/>
    </source>
</evidence>
<feature type="domain" description="DALR anticodon binding" evidence="11">
    <location>
        <begin position="536"/>
        <end position="668"/>
    </location>
</feature>
<comment type="caution">
    <text evidence="12">The sequence shown here is derived from an EMBL/GenBank/DDBJ whole genome shotgun (WGS) entry which is preliminary data.</text>
</comment>
<dbReference type="STRING" id="90262.A0A1X2I3L0"/>
<dbReference type="InterPro" id="IPR001278">
    <property type="entry name" value="Arg-tRNA-ligase"/>
</dbReference>
<dbReference type="Gene3D" id="3.30.1360.70">
    <property type="entry name" value="Arginyl tRNA synthetase N-terminal domain"/>
    <property type="match status" value="1"/>
</dbReference>
<dbReference type="PANTHER" id="PTHR11956">
    <property type="entry name" value="ARGINYL-TRNA SYNTHETASE"/>
    <property type="match status" value="1"/>
</dbReference>
<dbReference type="GO" id="GO:0004814">
    <property type="term" value="F:arginine-tRNA ligase activity"/>
    <property type="evidence" value="ECO:0007669"/>
    <property type="project" value="UniProtKB-EC"/>
</dbReference>
<dbReference type="Gene3D" id="3.40.50.620">
    <property type="entry name" value="HUPs"/>
    <property type="match status" value="1"/>
</dbReference>
<dbReference type="InterPro" id="IPR008909">
    <property type="entry name" value="DALR_anticod-bd"/>
</dbReference>
<keyword evidence="13" id="KW-1185">Reference proteome</keyword>
<dbReference type="SUPFAM" id="SSF55190">
    <property type="entry name" value="Arginyl-tRNA synthetase (ArgRS), N-terminal 'additional' domain"/>
    <property type="match status" value="1"/>
</dbReference>
<evidence type="ECO:0000256" key="6">
    <source>
        <dbReference type="ARBA" id="ARBA00022917"/>
    </source>
</evidence>
<keyword evidence="4 9" id="KW-0547">Nucleotide-binding</keyword>
<dbReference type="InterPro" id="IPR009080">
    <property type="entry name" value="tRNAsynth_Ia_anticodon-bd"/>
</dbReference>
<dbReference type="GO" id="GO:0006420">
    <property type="term" value="P:arginyl-tRNA aminoacylation"/>
    <property type="evidence" value="ECO:0007669"/>
    <property type="project" value="InterPro"/>
</dbReference>
<evidence type="ECO:0000256" key="5">
    <source>
        <dbReference type="ARBA" id="ARBA00022840"/>
    </source>
</evidence>
<dbReference type="SUPFAM" id="SSF47323">
    <property type="entry name" value="Anticodon-binding domain of a subclass of class I aminoacyl-tRNA synthetases"/>
    <property type="match status" value="1"/>
</dbReference>
<evidence type="ECO:0000256" key="7">
    <source>
        <dbReference type="ARBA" id="ARBA00023146"/>
    </source>
</evidence>
<comment type="catalytic activity">
    <reaction evidence="8">
        <text>tRNA(Arg) + L-arginine + ATP = L-arginyl-tRNA(Arg) + AMP + diphosphate</text>
        <dbReference type="Rhea" id="RHEA:20301"/>
        <dbReference type="Rhea" id="RHEA-COMP:9658"/>
        <dbReference type="Rhea" id="RHEA-COMP:9673"/>
        <dbReference type="ChEBI" id="CHEBI:30616"/>
        <dbReference type="ChEBI" id="CHEBI:32682"/>
        <dbReference type="ChEBI" id="CHEBI:33019"/>
        <dbReference type="ChEBI" id="CHEBI:78442"/>
        <dbReference type="ChEBI" id="CHEBI:78513"/>
        <dbReference type="ChEBI" id="CHEBI:456215"/>
        <dbReference type="EC" id="6.1.1.19"/>
    </reaction>
</comment>
<dbReference type="Pfam" id="PF05746">
    <property type="entry name" value="DALR_1"/>
    <property type="match status" value="1"/>
</dbReference>
<keyword evidence="6 9" id="KW-0648">Protein biosynthesis</keyword>
<dbReference type="Proteomes" id="UP000193560">
    <property type="component" value="Unassembled WGS sequence"/>
</dbReference>
<dbReference type="FunFam" id="1.10.730.10:FF:000006">
    <property type="entry name" value="Arginyl-tRNA synthetase 2, mitochondrial"/>
    <property type="match status" value="1"/>
</dbReference>
<keyword evidence="7 9" id="KW-0030">Aminoacyl-tRNA synthetase</keyword>
<dbReference type="AlphaFoldDB" id="A0A1X2I3L0"/>
<dbReference type="GO" id="GO:0032543">
    <property type="term" value="P:mitochondrial translation"/>
    <property type="evidence" value="ECO:0007669"/>
    <property type="project" value="TreeGrafter"/>
</dbReference>
<accession>A0A1X2I3L0</accession>
<dbReference type="Pfam" id="PF00750">
    <property type="entry name" value="tRNA-synt_1d"/>
    <property type="match status" value="1"/>
</dbReference>
<dbReference type="GO" id="GO:0005739">
    <property type="term" value="C:mitochondrion"/>
    <property type="evidence" value="ECO:0007669"/>
    <property type="project" value="TreeGrafter"/>
</dbReference>
<reference evidence="12 13" key="1">
    <citation type="submission" date="2016-07" db="EMBL/GenBank/DDBJ databases">
        <title>Pervasive Adenine N6-methylation of Active Genes in Fungi.</title>
        <authorList>
            <consortium name="DOE Joint Genome Institute"/>
            <person name="Mondo S.J."/>
            <person name="Dannebaum R.O."/>
            <person name="Kuo R.C."/>
            <person name="Labutti K."/>
            <person name="Haridas S."/>
            <person name="Kuo A."/>
            <person name="Salamov A."/>
            <person name="Ahrendt S.R."/>
            <person name="Lipzen A."/>
            <person name="Sullivan W."/>
            <person name="Andreopoulos W.B."/>
            <person name="Clum A."/>
            <person name="Lindquist E."/>
            <person name="Daum C."/>
            <person name="Ramamoorthy G.K."/>
            <person name="Gryganskyi A."/>
            <person name="Culley D."/>
            <person name="Magnuson J.K."/>
            <person name="James T.Y."/>
            <person name="O'Malley M.A."/>
            <person name="Stajich J.E."/>
            <person name="Spatafora J.W."/>
            <person name="Visel A."/>
            <person name="Grigoriev I.V."/>
        </authorList>
    </citation>
    <scope>NUCLEOTIDE SEQUENCE [LARGE SCALE GENOMIC DNA]</scope>
    <source>
        <strain evidence="12 13">NRRL 1336</strain>
    </source>
</reference>
<dbReference type="PANTHER" id="PTHR11956:SF11">
    <property type="entry name" value="ARGININE--TRNA LIGASE, MITOCHONDRIAL-RELATED"/>
    <property type="match status" value="1"/>
</dbReference>
<evidence type="ECO:0000313" key="12">
    <source>
        <dbReference type="EMBL" id="ORZ08411.1"/>
    </source>
</evidence>
<dbReference type="SMART" id="SM00836">
    <property type="entry name" value="DALR_1"/>
    <property type="match status" value="1"/>
</dbReference>
<evidence type="ECO:0000259" key="11">
    <source>
        <dbReference type="SMART" id="SM00836"/>
    </source>
</evidence>
<evidence type="ECO:0000256" key="2">
    <source>
        <dbReference type="ARBA" id="ARBA00012837"/>
    </source>
</evidence>
<evidence type="ECO:0000256" key="3">
    <source>
        <dbReference type="ARBA" id="ARBA00022598"/>
    </source>
</evidence>
<keyword evidence="3 9" id="KW-0436">Ligase</keyword>
<dbReference type="InterPro" id="IPR035684">
    <property type="entry name" value="ArgRS_core"/>
</dbReference>
<keyword evidence="5 9" id="KW-0067">ATP-binding</keyword>
<feature type="compositionally biased region" description="Basic residues" evidence="10">
    <location>
        <begin position="15"/>
        <end position="25"/>
    </location>
</feature>
<evidence type="ECO:0000256" key="4">
    <source>
        <dbReference type="ARBA" id="ARBA00022741"/>
    </source>
</evidence>